<dbReference type="PANTHER" id="PTHR35110">
    <property type="entry name" value="EXPRESSED PROTEIN"/>
    <property type="match status" value="1"/>
</dbReference>
<protein>
    <submittedName>
        <fullName evidence="1">Uncharacterized protein</fullName>
    </submittedName>
</protein>
<dbReference type="Proteomes" id="UP001634007">
    <property type="component" value="Unassembled WGS sequence"/>
</dbReference>
<comment type="caution">
    <text evidence="1">The sequence shown here is derived from an EMBL/GenBank/DDBJ whole genome shotgun (WGS) entry which is preliminary data.</text>
</comment>
<reference evidence="1 2" key="1">
    <citation type="submission" date="2024-11" db="EMBL/GenBank/DDBJ databases">
        <title>Chromosome-level genome assembly of Eucalyptus globulus Labill. provides insights into its genome evolution.</title>
        <authorList>
            <person name="Li X."/>
        </authorList>
    </citation>
    <scope>NUCLEOTIDE SEQUENCE [LARGE SCALE GENOMIC DNA]</scope>
    <source>
        <strain evidence="1">CL2024</strain>
        <tissue evidence="1">Fresh tender leaves</tissue>
    </source>
</reference>
<organism evidence="1 2">
    <name type="scientific">Eucalyptus globulus</name>
    <name type="common">Tasmanian blue gum</name>
    <dbReference type="NCBI Taxonomy" id="34317"/>
    <lineage>
        <taxon>Eukaryota</taxon>
        <taxon>Viridiplantae</taxon>
        <taxon>Streptophyta</taxon>
        <taxon>Embryophyta</taxon>
        <taxon>Tracheophyta</taxon>
        <taxon>Spermatophyta</taxon>
        <taxon>Magnoliopsida</taxon>
        <taxon>eudicotyledons</taxon>
        <taxon>Gunneridae</taxon>
        <taxon>Pentapetalae</taxon>
        <taxon>rosids</taxon>
        <taxon>malvids</taxon>
        <taxon>Myrtales</taxon>
        <taxon>Myrtaceae</taxon>
        <taxon>Myrtoideae</taxon>
        <taxon>Eucalypteae</taxon>
        <taxon>Eucalyptus</taxon>
    </lineage>
</organism>
<dbReference type="AlphaFoldDB" id="A0ABD3LPI0"/>
<evidence type="ECO:0000313" key="2">
    <source>
        <dbReference type="Proteomes" id="UP001634007"/>
    </source>
</evidence>
<sequence length="113" mass="13586">MKLIKLKMPPEQKQTITRIIFDLLKEHGPLTIADTWERVQEVGLRGLTSKRHMKIVLRWMRERQKVRLLCNRVGPNKQFFYTTWFTKVRQEMDRTMTLLQNLDIHDLLQVGVL</sequence>
<proteinExistence type="predicted"/>
<dbReference type="EMBL" id="JBJKBG010000001">
    <property type="protein sequence ID" value="KAL3753282.1"/>
    <property type="molecule type" value="Genomic_DNA"/>
</dbReference>
<dbReference type="PANTHER" id="PTHR35110:SF3">
    <property type="entry name" value="OS08G0360000 PROTEIN"/>
    <property type="match status" value="1"/>
</dbReference>
<keyword evidence="2" id="KW-1185">Reference proteome</keyword>
<accession>A0ABD3LPI0</accession>
<name>A0ABD3LPI0_EUCGL</name>
<evidence type="ECO:0000313" key="1">
    <source>
        <dbReference type="EMBL" id="KAL3753282.1"/>
    </source>
</evidence>
<gene>
    <name evidence="1" type="ORF">ACJRO7_000645</name>
</gene>